<evidence type="ECO:0008006" key="3">
    <source>
        <dbReference type="Google" id="ProtNLM"/>
    </source>
</evidence>
<keyword evidence="2" id="KW-1185">Reference proteome</keyword>
<reference evidence="1 2" key="1">
    <citation type="submission" date="2023-03" db="EMBL/GenBank/DDBJ databases">
        <title>NovoSphingobium album sp. nov. isolated from polycyclic aromatic hydrocarbons- and heavy-metal polluted soil.</title>
        <authorList>
            <person name="Liu Z."/>
            <person name="Wang K."/>
        </authorList>
    </citation>
    <scope>NUCLEOTIDE SEQUENCE [LARGE SCALE GENOMIC DNA]</scope>
    <source>
        <strain evidence="1 2">H3SJ31-1</strain>
    </source>
</reference>
<proteinExistence type="predicted"/>
<dbReference type="InterPro" id="IPR027417">
    <property type="entry name" value="P-loop_NTPase"/>
</dbReference>
<organism evidence="1 2">
    <name type="scientific">Novosphingobium album</name>
    <name type="common">ex Liu et al. 2023</name>
    <dbReference type="NCBI Taxonomy" id="3031130"/>
    <lineage>
        <taxon>Bacteria</taxon>
        <taxon>Pseudomonadati</taxon>
        <taxon>Pseudomonadota</taxon>
        <taxon>Alphaproteobacteria</taxon>
        <taxon>Sphingomonadales</taxon>
        <taxon>Sphingomonadaceae</taxon>
        <taxon>Novosphingobium</taxon>
    </lineage>
</organism>
<evidence type="ECO:0000313" key="1">
    <source>
        <dbReference type="EMBL" id="MDE8653059.1"/>
    </source>
</evidence>
<comment type="caution">
    <text evidence="1">The sequence shown here is derived from an EMBL/GenBank/DDBJ whole genome shotgun (WGS) entry which is preliminary data.</text>
</comment>
<dbReference type="EMBL" id="JARESE010000050">
    <property type="protein sequence ID" value="MDE8653059.1"/>
    <property type="molecule type" value="Genomic_DNA"/>
</dbReference>
<dbReference type="RefSeq" id="WP_275229166.1">
    <property type="nucleotide sequence ID" value="NZ_JARESE010000050.1"/>
</dbReference>
<dbReference type="SUPFAM" id="SSF52540">
    <property type="entry name" value="P-loop containing nucleoside triphosphate hydrolases"/>
    <property type="match status" value="1"/>
</dbReference>
<dbReference type="Gene3D" id="3.40.50.300">
    <property type="entry name" value="P-loop containing nucleotide triphosphate hydrolases"/>
    <property type="match status" value="1"/>
</dbReference>
<name>A0ABT5WSP3_9SPHN</name>
<gene>
    <name evidence="1" type="ORF">PYV00_15230</name>
</gene>
<accession>A0ABT5WSP3</accession>
<protein>
    <recommendedName>
        <fullName evidence="3">Sulfotransferase</fullName>
    </recommendedName>
</protein>
<sequence>MQVERPNRPAAIVHIGYHKTATTWLQDEVFPKAASHRFVPRKTVQQAFLHPCGLHFETDRARAVLGLDEDDTPLLLSEENLSGYLHNGGLHGFLAPEIARRIQAVLPDARIVIFIRNQFEICRASYAQYVSGGGTWSPRRYFETSRYVRGALTRPWKAPAFEFEHFEFDRLIAHYDRLLGAERVHVYAYEWLARPDALLDRMERDLGLRLETRPAAGARANPSLGAMGQRTLRFVNLFTRQSVVNKRCIVDVPGGQGLRHAAKFAARRLPRFVERTAGLPVPVRERIASHFPESNRRLMAMRDLPLEELGYPL</sequence>
<evidence type="ECO:0000313" key="2">
    <source>
        <dbReference type="Proteomes" id="UP001216253"/>
    </source>
</evidence>
<dbReference type="Proteomes" id="UP001216253">
    <property type="component" value="Unassembled WGS sequence"/>
</dbReference>